<protein>
    <recommendedName>
        <fullName evidence="9">RNA-dependent RNA polymerase</fullName>
        <ecNumber evidence="9">2.7.7.48</ecNumber>
    </recommendedName>
</protein>
<feature type="compositionally biased region" description="Basic and acidic residues" evidence="10">
    <location>
        <begin position="1083"/>
        <end position="1096"/>
    </location>
</feature>
<dbReference type="InterPro" id="IPR012677">
    <property type="entry name" value="Nucleotide-bd_a/b_plait_sf"/>
</dbReference>
<evidence type="ECO:0000256" key="8">
    <source>
        <dbReference type="PROSITE-ProRule" id="PRU00176"/>
    </source>
</evidence>
<comment type="catalytic activity">
    <reaction evidence="7 9">
        <text>RNA(n) + a ribonucleoside 5'-triphosphate = RNA(n+1) + diphosphate</text>
        <dbReference type="Rhea" id="RHEA:21248"/>
        <dbReference type="Rhea" id="RHEA-COMP:14527"/>
        <dbReference type="Rhea" id="RHEA-COMP:17342"/>
        <dbReference type="ChEBI" id="CHEBI:33019"/>
        <dbReference type="ChEBI" id="CHEBI:61557"/>
        <dbReference type="ChEBI" id="CHEBI:140395"/>
        <dbReference type="EC" id="2.7.7.48"/>
    </reaction>
</comment>
<evidence type="ECO:0000256" key="1">
    <source>
        <dbReference type="ARBA" id="ARBA00005762"/>
    </source>
</evidence>
<proteinExistence type="inferred from homology"/>
<evidence type="ECO:0000256" key="2">
    <source>
        <dbReference type="ARBA" id="ARBA00022484"/>
    </source>
</evidence>
<dbReference type="EMBL" id="LT553376">
    <property type="protein sequence ID" value="SAM00672.1"/>
    <property type="molecule type" value="Genomic_DNA"/>
</dbReference>
<dbReference type="GO" id="GO:0031380">
    <property type="term" value="C:nuclear RNA-directed RNA polymerase complex"/>
    <property type="evidence" value="ECO:0007669"/>
    <property type="project" value="TreeGrafter"/>
</dbReference>
<gene>
    <name evidence="12" type="primary">ABSGL_06388.1 scaffold 8296</name>
</gene>
<dbReference type="STRING" id="4829.A0A163JNP5"/>
<sequence>MASIINEHAAYPYLRQAEVNEFRELMGTPLRLPHITRKRENKAIIVSNIDLDTKKKTITKCFKKFGYIFSIELVKDKDGGFTGVAHVEYNTMPRKLDIHQPIIIDGQLVKMEYGRVISVEHRPTTCFAKTFSLGSMLKTTEFVDEWTTDVDVVLSVDYHRKVLDVTFRHLGTRYQMETKFGNINNDVVVEKIGHTTFLTISLNEPAKYYQIYGLDKRRRINRIPLDSIGYREEAIMEETDVRLPTLIYTMKNFLRLDRWTVCRIKFEPERQHQHWLSKLLAGMADYNLVPRDEHLGTNQEPRITVVPASTLPAIKSHEYRAHLLNFDVLYHLECNISANYLSEHNLDTSFYSLLSSLDPPIACAILNLMATQKKRVWYPTAAIRNIYTKYQALIAHKRRTPHHCAMLRKVIITPTSTYVEPLSVETANRVVRNFSASSDRFIRVQFSDEGKMRVSPTFQDMARSPLLKRIFATLRNGIQIGDRRYEYLGFSSSQLREHGCWFYAPFNGAKDGASDLSKVDARAIRAWMGDFSDIKIVAKHAARIGQCFSSTMAIMKLKKDQVKFIDDIEVDRYTFTDGIGNISRDLAFEVSRRMSLRTVPSAFQFRLGGAKGLLMVSNKLKGRILQLRPSQIKFNSDYLTLEVVRTSSTISAYLNRQSITLLSALGVENTVFTRILGETIGDLNRMLAHPKQALKVLRNSSDSFGIRTFMADIISAGYMERQDPFIKNLINVFRLRMLKNLKEKAKLPVKKGAFLFGAIDETGVLKEGEIFCQVSSGMNQKYRRVIRGECVVYRNPCFHPGDIRVVTAVDCPSLHHLRDLVVFPSVGEQDIPSMCSGGDLDGDEYTVIWDPILKPAKVNHAPMDYTPAKPDTKSNVSIEDIQQFFVKYINNDNLGQIANAHLALADDSEEGAMDKRCLELAELHSAAVDFPKTGIPAIMDPSSRLSRFPDFMAKEDKPMYKSEKVLGKMYRRIDRADYDKYEEKLVEETVYDTRLRIPGMERYIAGARQSLEKYNLDMVALMNQFGIKTEAELISGFVISWLNGRNRKSEFEAQKQATAAASNMRRQWKQAFMREFKDAIKADRKQWEEKNKDRGGKRGNKRHRKSKQPEVGKTIQEQMEAKAAAWYYVAYHPTERGRDLDIDANYFSFPWVMHDLLVKIGKRKMGHPIKQSTTSTEDEDMKPVDEDIIRQYQVDDLPDEDTKQESDGSDYDFDYDLNYDYDGGDDGESQTTGTTRTDDTDHEGDSNDSDHDIDNGIIDLTIGSLQINDNVGGSSKQVLPPDDVLEPLDNTTLAEPLSKEELVTKDNVSNTL</sequence>
<feature type="compositionally biased region" description="Basic and acidic residues" evidence="10">
    <location>
        <begin position="1236"/>
        <end position="1254"/>
    </location>
</feature>
<keyword evidence="13" id="KW-1185">Reference proteome</keyword>
<keyword evidence="4 9" id="KW-0548">Nucleotidyltransferase</keyword>
<dbReference type="EC" id="2.7.7.48" evidence="9"/>
<dbReference type="InterPro" id="IPR000504">
    <property type="entry name" value="RRM_dom"/>
</dbReference>
<dbReference type="GO" id="GO:0030422">
    <property type="term" value="P:siRNA processing"/>
    <property type="evidence" value="ECO:0007669"/>
    <property type="project" value="TreeGrafter"/>
</dbReference>
<feature type="region of interest" description="Disordered" evidence="10">
    <location>
        <begin position="1192"/>
        <end position="1255"/>
    </location>
</feature>
<dbReference type="Pfam" id="PF00076">
    <property type="entry name" value="RRM_1"/>
    <property type="match status" value="1"/>
</dbReference>
<dbReference type="InterPro" id="IPR007855">
    <property type="entry name" value="RDRP"/>
</dbReference>
<feature type="compositionally biased region" description="Basic residues" evidence="10">
    <location>
        <begin position="1097"/>
        <end position="1106"/>
    </location>
</feature>
<dbReference type="PANTHER" id="PTHR23079">
    <property type="entry name" value="RNA-DEPENDENT RNA POLYMERASE"/>
    <property type="match status" value="1"/>
</dbReference>
<keyword evidence="3 9" id="KW-0808">Transferase</keyword>
<evidence type="ECO:0000313" key="13">
    <source>
        <dbReference type="Proteomes" id="UP000078561"/>
    </source>
</evidence>
<dbReference type="InterPro" id="IPR058752">
    <property type="entry name" value="RDRP_C_head"/>
</dbReference>
<dbReference type="OMA" id="IAPFRFP"/>
<keyword evidence="6" id="KW-0943">RNA-mediated gene silencing</keyword>
<dbReference type="Proteomes" id="UP000078561">
    <property type="component" value="Unassembled WGS sequence"/>
</dbReference>
<dbReference type="Pfam" id="PF05183">
    <property type="entry name" value="RdRP"/>
    <property type="match status" value="1"/>
</dbReference>
<dbReference type="GO" id="GO:0003968">
    <property type="term" value="F:RNA-directed RNA polymerase activity"/>
    <property type="evidence" value="ECO:0007669"/>
    <property type="project" value="UniProtKB-KW"/>
</dbReference>
<dbReference type="SUPFAM" id="SSF54928">
    <property type="entry name" value="RNA-binding domain, RBD"/>
    <property type="match status" value="1"/>
</dbReference>
<evidence type="ECO:0000256" key="3">
    <source>
        <dbReference type="ARBA" id="ARBA00022679"/>
    </source>
</evidence>
<comment type="similarity">
    <text evidence="1 9">Belongs to the RdRP family.</text>
</comment>
<dbReference type="InterPro" id="IPR057596">
    <property type="entry name" value="RDRP_core"/>
</dbReference>
<dbReference type="PROSITE" id="PS50102">
    <property type="entry name" value="RRM"/>
    <property type="match status" value="1"/>
</dbReference>
<dbReference type="GO" id="GO:0003723">
    <property type="term" value="F:RNA binding"/>
    <property type="evidence" value="ECO:0007669"/>
    <property type="project" value="UniProtKB-UniRule"/>
</dbReference>
<organism evidence="12">
    <name type="scientific">Absidia glauca</name>
    <name type="common">Pin mould</name>
    <dbReference type="NCBI Taxonomy" id="4829"/>
    <lineage>
        <taxon>Eukaryota</taxon>
        <taxon>Fungi</taxon>
        <taxon>Fungi incertae sedis</taxon>
        <taxon>Mucoromycota</taxon>
        <taxon>Mucoromycotina</taxon>
        <taxon>Mucoromycetes</taxon>
        <taxon>Mucorales</taxon>
        <taxon>Cunninghamellaceae</taxon>
        <taxon>Absidia</taxon>
    </lineage>
</organism>
<dbReference type="PANTHER" id="PTHR23079:SF55">
    <property type="entry name" value="RNA-DIRECTED RNA POLYMERASE"/>
    <property type="match status" value="1"/>
</dbReference>
<name>A0A163JNP5_ABSGL</name>
<evidence type="ECO:0000256" key="7">
    <source>
        <dbReference type="ARBA" id="ARBA00048744"/>
    </source>
</evidence>
<feature type="domain" description="RRM" evidence="11">
    <location>
        <begin position="42"/>
        <end position="124"/>
    </location>
</feature>
<feature type="compositionally biased region" description="Acidic residues" evidence="10">
    <location>
        <begin position="1207"/>
        <end position="1228"/>
    </location>
</feature>
<evidence type="ECO:0000256" key="10">
    <source>
        <dbReference type="SAM" id="MobiDB-lite"/>
    </source>
</evidence>
<dbReference type="CDD" id="cd00590">
    <property type="entry name" value="RRM_SF"/>
    <property type="match status" value="1"/>
</dbReference>
<evidence type="ECO:0000256" key="6">
    <source>
        <dbReference type="ARBA" id="ARBA00023158"/>
    </source>
</evidence>
<accession>A0A163JNP5</accession>
<keyword evidence="5 8" id="KW-0694">RNA-binding</keyword>
<dbReference type="InParanoid" id="A0A163JNP5"/>
<dbReference type="OrthoDB" id="6513042at2759"/>
<keyword evidence="2 9" id="KW-0696">RNA-directed RNA polymerase</keyword>
<evidence type="ECO:0000256" key="4">
    <source>
        <dbReference type="ARBA" id="ARBA00022695"/>
    </source>
</evidence>
<dbReference type="Gene3D" id="3.30.70.330">
    <property type="match status" value="1"/>
</dbReference>
<dbReference type="Pfam" id="PF26253">
    <property type="entry name" value="RdRP_head"/>
    <property type="match status" value="1"/>
</dbReference>
<dbReference type="FunCoup" id="A0A163JNP5">
    <property type="interactions" value="6"/>
</dbReference>
<evidence type="ECO:0000313" key="12">
    <source>
        <dbReference type="EMBL" id="SAM00672.1"/>
    </source>
</evidence>
<evidence type="ECO:0000256" key="9">
    <source>
        <dbReference type="RuleBase" id="RU363098"/>
    </source>
</evidence>
<evidence type="ECO:0000259" key="11">
    <source>
        <dbReference type="PROSITE" id="PS50102"/>
    </source>
</evidence>
<reference evidence="12" key="1">
    <citation type="submission" date="2016-04" db="EMBL/GenBank/DDBJ databases">
        <authorList>
            <person name="Evans L.H."/>
            <person name="Alamgir A."/>
            <person name="Owens N."/>
            <person name="Weber N.D."/>
            <person name="Virtaneva K."/>
            <person name="Barbian K."/>
            <person name="Babar A."/>
            <person name="Rosenke K."/>
        </authorList>
    </citation>
    <scope>NUCLEOTIDE SEQUENCE [LARGE SCALE GENOMIC DNA]</scope>
    <source>
        <strain evidence="12">CBS 101.48</strain>
    </source>
</reference>
<feature type="region of interest" description="Disordered" evidence="10">
    <location>
        <begin position="1083"/>
        <end position="1113"/>
    </location>
</feature>
<dbReference type="InterPro" id="IPR035979">
    <property type="entry name" value="RBD_domain_sf"/>
</dbReference>
<evidence type="ECO:0000256" key="5">
    <source>
        <dbReference type="ARBA" id="ARBA00022884"/>
    </source>
</evidence>